<dbReference type="PANTHER" id="PTHR43788">
    <property type="entry name" value="DNA2/NAM7 HELICASE FAMILY MEMBER"/>
    <property type="match status" value="1"/>
</dbReference>
<evidence type="ECO:0000313" key="4">
    <source>
        <dbReference type="EMBL" id="GFG83288.1"/>
    </source>
</evidence>
<sequence>MLTIAKLSRWSIAYYNDTANAVGMAARDARCANGGLGEYYAEGDTRTPVWVCAGDGRTAAELVGLSDAQRVGGEADTGVVGRWLDEGVAPSGLCGRALGKGSVHGFDLTFCAPKSVSLLRALHPNDVTQKAVVNAHTAALAEALEYLAEHAGYTRVHNPVTGDKDLVRLPGIVAVAYQHETSRAGDPHLHTHVIVPNRQARADGKLVSLDGMSLFHEARAAGVIYQVTLRRELHRAIGVEWSPIDPATGMAEVAAIDPGSITAWSQRASALRAWAAKNLVVIDPAVGPTPAQLAAAQKATRPGKPEQLAWAELRRLWREDPRGWTIDRDAHQAARQARQARATRGVWSRSRLVEAAEARGKAVLTRADLVELIGAQLPVDIDGDPRSPREVIEATVEQLGMRISGPRAAHQREGSQRFTLDKILAAEARLLELVDARDERGQLYGLRDLDVAGLSADQARAVTNIAWLPWLVCPLSAPAGAGKTTSMRALRIGARHSGKRVLVIAPTGKAVDVAVREGAGDTGMTVAAALTALRDETLVLNERTVVIVDEAAMVGTTELRALLAATTAAGAKTVLVGDAHQLAPVKACGGMFAQLCVDLPWTQTLSQVWRMSDPGERAASLALREGGPAPVRRAVGWYAGHGRLRCGDPIAMAADALEAYRADIAAGKDALLVCDTTEIADALNQRLHDDTLNARDPHAPPAPTITAARGHQLAVGDLILTRRNTPDITVLAAADNTRRVDAPVRNGQRWQVLAVDPAGDRIAARRLGDGARAAFSGDYLHEQVTHGYAVTVHSAQGVTADTTHAVLGERASRALLYVAMTRGRHTNTAYLYERQATETAHEHRDQPGMHVLHRGTTSDAVGLVRTVIAHREEQAHSAHHVAASNDPRQLPDIVRGLLVRRTHALNARQRTYRAWRDQQLEVILEQRRWVEQHLHRTREHERDRSYGLEL</sequence>
<reference evidence="4 5" key="1">
    <citation type="journal article" date="2019" name="Emerg. Microbes Infect.">
        <title>Comprehensive subspecies identification of 175 nontuberculous mycobacteria species based on 7547 genomic profiles.</title>
        <authorList>
            <person name="Matsumoto Y."/>
            <person name="Kinjo T."/>
            <person name="Motooka D."/>
            <person name="Nabeya D."/>
            <person name="Jung N."/>
            <person name="Uechi K."/>
            <person name="Horii T."/>
            <person name="Iida T."/>
            <person name="Fujita J."/>
            <person name="Nakamura S."/>
        </authorList>
    </citation>
    <scope>NUCLEOTIDE SEQUENCE [LARGE SCALE GENOMIC DNA]</scope>
    <source>
        <strain evidence="4 5">JCM 18565</strain>
    </source>
</reference>
<evidence type="ECO:0000259" key="3">
    <source>
        <dbReference type="Pfam" id="PF08751"/>
    </source>
</evidence>
<dbReference type="InterPro" id="IPR014862">
    <property type="entry name" value="TrwC"/>
</dbReference>
<protein>
    <submittedName>
        <fullName evidence="4">TraA/ATP-dependent exoDNAse/relaxase</fullName>
    </submittedName>
</protein>
<keyword evidence="5" id="KW-1185">Reference proteome</keyword>
<gene>
    <name evidence="4" type="ORF">MPRG_65640</name>
</gene>
<evidence type="ECO:0000256" key="2">
    <source>
        <dbReference type="ARBA" id="ARBA00022840"/>
    </source>
</evidence>
<keyword evidence="2" id="KW-0067">ATP-binding</keyword>
<dbReference type="SUPFAM" id="SSF55464">
    <property type="entry name" value="Origin of replication-binding domain, RBD-like"/>
    <property type="match status" value="1"/>
</dbReference>
<feature type="domain" description="TrwC relaxase" evidence="3">
    <location>
        <begin position="23"/>
        <end position="320"/>
    </location>
</feature>
<dbReference type="EMBL" id="BLKX01000004">
    <property type="protein sequence ID" value="GFG83288.1"/>
    <property type="molecule type" value="Genomic_DNA"/>
</dbReference>
<keyword evidence="1" id="KW-0547">Nucleotide-binding</keyword>
<dbReference type="NCBIfam" id="NF041492">
    <property type="entry name" value="MobF"/>
    <property type="match status" value="1"/>
</dbReference>
<evidence type="ECO:0000313" key="5">
    <source>
        <dbReference type="Proteomes" id="UP000465240"/>
    </source>
</evidence>
<dbReference type="Proteomes" id="UP000465240">
    <property type="component" value="Unassembled WGS sequence"/>
</dbReference>
<dbReference type="Gene3D" id="3.40.50.300">
    <property type="entry name" value="P-loop containing nucleotide triphosphate hydrolases"/>
    <property type="match status" value="2"/>
</dbReference>
<dbReference type="SUPFAM" id="SSF52540">
    <property type="entry name" value="P-loop containing nucleoside triphosphate hydrolases"/>
    <property type="match status" value="2"/>
</dbReference>
<dbReference type="Pfam" id="PF13604">
    <property type="entry name" value="AAA_30"/>
    <property type="match status" value="1"/>
</dbReference>
<proteinExistence type="predicted"/>
<dbReference type="Pfam" id="PF08751">
    <property type="entry name" value="TrwC"/>
    <property type="match status" value="1"/>
</dbReference>
<name>A0ABQ1CFN4_9MYCO</name>
<dbReference type="InterPro" id="IPR027417">
    <property type="entry name" value="P-loop_NTPase"/>
</dbReference>
<comment type="caution">
    <text evidence="4">The sequence shown here is derived from an EMBL/GenBank/DDBJ whole genome shotgun (WGS) entry which is preliminary data.</text>
</comment>
<dbReference type="PANTHER" id="PTHR43788:SF6">
    <property type="entry name" value="DNA HELICASE B"/>
    <property type="match status" value="1"/>
</dbReference>
<dbReference type="InterPro" id="IPR050534">
    <property type="entry name" value="Coronavir_polyprotein_1ab"/>
</dbReference>
<organism evidence="4 5">
    <name type="scientific">Mycobacterium paragordonae</name>
    <dbReference type="NCBI Taxonomy" id="1389713"/>
    <lineage>
        <taxon>Bacteria</taxon>
        <taxon>Bacillati</taxon>
        <taxon>Actinomycetota</taxon>
        <taxon>Actinomycetes</taxon>
        <taxon>Mycobacteriales</taxon>
        <taxon>Mycobacteriaceae</taxon>
        <taxon>Mycobacterium</taxon>
    </lineage>
</organism>
<dbReference type="CDD" id="cd18809">
    <property type="entry name" value="SF1_C_RecD"/>
    <property type="match status" value="1"/>
</dbReference>
<evidence type="ECO:0000256" key="1">
    <source>
        <dbReference type="ARBA" id="ARBA00022741"/>
    </source>
</evidence>
<accession>A0ABQ1CFN4</accession>
<dbReference type="RefSeq" id="WP_162951714.1">
    <property type="nucleotide sequence ID" value="NZ_BLKX01000004.1"/>
</dbReference>